<evidence type="ECO:0000313" key="3">
    <source>
        <dbReference type="EMBL" id="OCK86083.1"/>
    </source>
</evidence>
<reference evidence="3 4" key="1">
    <citation type="journal article" date="2016" name="Nat. Commun.">
        <title>Ectomycorrhizal ecology is imprinted in the genome of the dominant symbiotic fungus Cenococcum geophilum.</title>
        <authorList>
            <consortium name="DOE Joint Genome Institute"/>
            <person name="Peter M."/>
            <person name="Kohler A."/>
            <person name="Ohm R.A."/>
            <person name="Kuo A."/>
            <person name="Krutzmann J."/>
            <person name="Morin E."/>
            <person name="Arend M."/>
            <person name="Barry K.W."/>
            <person name="Binder M."/>
            <person name="Choi C."/>
            <person name="Clum A."/>
            <person name="Copeland A."/>
            <person name="Grisel N."/>
            <person name="Haridas S."/>
            <person name="Kipfer T."/>
            <person name="LaButti K."/>
            <person name="Lindquist E."/>
            <person name="Lipzen A."/>
            <person name="Maire R."/>
            <person name="Meier B."/>
            <person name="Mihaltcheva S."/>
            <person name="Molinier V."/>
            <person name="Murat C."/>
            <person name="Poggeler S."/>
            <person name="Quandt C.A."/>
            <person name="Sperisen C."/>
            <person name="Tritt A."/>
            <person name="Tisserant E."/>
            <person name="Crous P.W."/>
            <person name="Henrissat B."/>
            <person name="Nehls U."/>
            <person name="Egli S."/>
            <person name="Spatafora J.W."/>
            <person name="Grigoriev I.V."/>
            <person name="Martin F.M."/>
        </authorList>
    </citation>
    <scope>NUCLEOTIDE SEQUENCE [LARGE SCALE GENOMIC DNA]</scope>
    <source>
        <strain evidence="3 4">CBS 459.81</strain>
    </source>
</reference>
<protein>
    <submittedName>
        <fullName evidence="3">TPR-like protein</fullName>
    </submittedName>
</protein>
<dbReference type="SUPFAM" id="SSF48452">
    <property type="entry name" value="TPR-like"/>
    <property type="match status" value="2"/>
</dbReference>
<dbReference type="InterPro" id="IPR025676">
    <property type="entry name" value="Clr5_dom"/>
</dbReference>
<dbReference type="Pfam" id="PF14420">
    <property type="entry name" value="Clr5"/>
    <property type="match status" value="1"/>
</dbReference>
<dbReference type="Gene3D" id="1.25.40.10">
    <property type="entry name" value="Tetratricopeptide repeat domain"/>
    <property type="match status" value="2"/>
</dbReference>
<dbReference type="Pfam" id="PF13424">
    <property type="entry name" value="TPR_12"/>
    <property type="match status" value="1"/>
</dbReference>
<dbReference type="EMBL" id="KV744809">
    <property type="protein sequence ID" value="OCK86083.1"/>
    <property type="molecule type" value="Genomic_DNA"/>
</dbReference>
<name>A0A8E2EM76_9PEZI</name>
<organism evidence="3 4">
    <name type="scientific">Lepidopterella palustris CBS 459.81</name>
    <dbReference type="NCBI Taxonomy" id="1314670"/>
    <lineage>
        <taxon>Eukaryota</taxon>
        <taxon>Fungi</taxon>
        <taxon>Dikarya</taxon>
        <taxon>Ascomycota</taxon>
        <taxon>Pezizomycotina</taxon>
        <taxon>Dothideomycetes</taxon>
        <taxon>Pleosporomycetidae</taxon>
        <taxon>Mytilinidiales</taxon>
        <taxon>Argynnaceae</taxon>
        <taxon>Lepidopterella</taxon>
    </lineage>
</organism>
<evidence type="ECO:0000313" key="4">
    <source>
        <dbReference type="Proteomes" id="UP000250266"/>
    </source>
</evidence>
<evidence type="ECO:0000259" key="2">
    <source>
        <dbReference type="Pfam" id="PF14420"/>
    </source>
</evidence>
<feature type="region of interest" description="Disordered" evidence="1">
    <location>
        <begin position="45"/>
        <end position="95"/>
    </location>
</feature>
<dbReference type="InterPro" id="IPR011990">
    <property type="entry name" value="TPR-like_helical_dom_sf"/>
</dbReference>
<proteinExistence type="predicted"/>
<keyword evidence="4" id="KW-1185">Reference proteome</keyword>
<dbReference type="Pfam" id="PF13374">
    <property type="entry name" value="TPR_10"/>
    <property type="match status" value="3"/>
</dbReference>
<dbReference type="Proteomes" id="UP000250266">
    <property type="component" value="Unassembled WGS sequence"/>
</dbReference>
<dbReference type="PANTHER" id="PTHR46082">
    <property type="entry name" value="ATP/GTP-BINDING PROTEIN-RELATED"/>
    <property type="match status" value="1"/>
</dbReference>
<dbReference type="AlphaFoldDB" id="A0A8E2EM76"/>
<dbReference type="InterPro" id="IPR053137">
    <property type="entry name" value="NLR-like"/>
</dbReference>
<evidence type="ECO:0000256" key="1">
    <source>
        <dbReference type="SAM" id="MobiDB-lite"/>
    </source>
</evidence>
<sequence length="598" mass="68280">MEYPTADPTFFGYYAPELLYPMLSQSPPSQVPEFHGINQVYEQPAFTPGHTHSFNPSPTPWTIKPHNVQSLSDTQDIPPAESMGPPTNKRKRKAPTLRANAWDPYKDRIIELHITQNLPLQKVKDIIQKEFGFTAELRQYRTRISQWGLDKKVKTNEMEAIARKRQRRRLVETNKRELIFVVRENIVEDKKINRWMTKNGIDKSNLYAPSPATSTPSAVDCWTVSERGSPVPSPTPSARTPTFGMRGFLSTGQSPCRSSPALSVSSIIRSTSSTFTGQSPAPGYRSISVSEALTVQPSFLSQHLWEHAPQIQTGQPPIGSVQHRYRQEDEMRLRQELSILETLHGRDHSETLHTLCELGVVLMDQGRYKSAEELFRRLVVARQKWNGDNNINTLEAFECLGQVLEYQGNYVMAEKMHRRTYESRKDALGYEHPGTLASMANLASTYWNQGRWKEAEELEVQVMETSLRLLGQEHPDTLASIGDLASTKRVLGQEHPDTLTSMANLASTYRNQGRWKEAEELEVPALETRKRVLGREHPHTLTSIVNLAFTWKSQHRDNEALALMGECFQLQKKRLGPDHPNTMYSLTALNKWQREIWR</sequence>
<dbReference type="PANTHER" id="PTHR46082:SF11">
    <property type="entry name" value="AAA+ ATPASE DOMAIN-CONTAINING PROTEIN-RELATED"/>
    <property type="match status" value="1"/>
</dbReference>
<gene>
    <name evidence="3" type="ORF">K432DRAFT_377046</name>
</gene>
<feature type="domain" description="Clr5" evidence="2">
    <location>
        <begin position="99"/>
        <end position="151"/>
    </location>
</feature>
<accession>A0A8E2EM76</accession>
<dbReference type="OrthoDB" id="5986190at2759"/>